<dbReference type="HOGENOM" id="CLU_2641904_0_0_1"/>
<sequence length="77" mass="9002">MNSELFDKLVTWNLFGLDFCKISRYVRVVKETDLKSVGLRPRSKWSPRFPPAPFVLQYCDNISALHIAANMVFHERT</sequence>
<reference evidence="2" key="3">
    <citation type="submission" date="2015-04" db="UniProtKB">
        <authorList>
            <consortium name="EnsemblPlants"/>
        </authorList>
    </citation>
    <scope>IDENTIFICATION</scope>
    <source>
        <strain evidence="2">cv. Jemalong A17</strain>
    </source>
</reference>
<protein>
    <submittedName>
        <fullName evidence="1 2">Uncharacterized protein</fullName>
    </submittedName>
</protein>
<dbReference type="PaxDb" id="3880-AES79075"/>
<dbReference type="AlphaFoldDB" id="G7L046"/>
<gene>
    <name evidence="1" type="ordered locus">MTR_7g055570</name>
</gene>
<keyword evidence="3" id="KW-1185">Reference proteome</keyword>
<evidence type="ECO:0000313" key="3">
    <source>
        <dbReference type="Proteomes" id="UP000002051"/>
    </source>
</evidence>
<organism evidence="1 3">
    <name type="scientific">Medicago truncatula</name>
    <name type="common">Barrel medic</name>
    <name type="synonym">Medicago tribuloides</name>
    <dbReference type="NCBI Taxonomy" id="3880"/>
    <lineage>
        <taxon>Eukaryota</taxon>
        <taxon>Viridiplantae</taxon>
        <taxon>Streptophyta</taxon>
        <taxon>Embryophyta</taxon>
        <taxon>Tracheophyta</taxon>
        <taxon>Spermatophyta</taxon>
        <taxon>Magnoliopsida</taxon>
        <taxon>eudicotyledons</taxon>
        <taxon>Gunneridae</taxon>
        <taxon>Pentapetalae</taxon>
        <taxon>rosids</taxon>
        <taxon>fabids</taxon>
        <taxon>Fabales</taxon>
        <taxon>Fabaceae</taxon>
        <taxon>Papilionoideae</taxon>
        <taxon>50 kb inversion clade</taxon>
        <taxon>NPAAA clade</taxon>
        <taxon>Hologalegina</taxon>
        <taxon>IRL clade</taxon>
        <taxon>Trifolieae</taxon>
        <taxon>Medicago</taxon>
    </lineage>
</organism>
<evidence type="ECO:0000313" key="1">
    <source>
        <dbReference type="EMBL" id="AES79075.1"/>
    </source>
</evidence>
<dbReference type="Proteomes" id="UP000002051">
    <property type="component" value="Unassembled WGS sequence"/>
</dbReference>
<proteinExistence type="predicted"/>
<evidence type="ECO:0000313" key="2">
    <source>
        <dbReference type="EnsemblPlants" id="AES79075"/>
    </source>
</evidence>
<reference evidence="1 3" key="2">
    <citation type="journal article" date="2014" name="BMC Genomics">
        <title>An improved genome release (version Mt4.0) for the model legume Medicago truncatula.</title>
        <authorList>
            <person name="Tang H."/>
            <person name="Krishnakumar V."/>
            <person name="Bidwell S."/>
            <person name="Rosen B."/>
            <person name="Chan A."/>
            <person name="Zhou S."/>
            <person name="Gentzbittel L."/>
            <person name="Childs K.L."/>
            <person name="Yandell M."/>
            <person name="Gundlach H."/>
            <person name="Mayer K.F."/>
            <person name="Schwartz D.C."/>
            <person name="Town C.D."/>
        </authorList>
    </citation>
    <scope>GENOME REANNOTATION</scope>
    <source>
        <strain evidence="2 3">cv. Jemalong A17</strain>
    </source>
</reference>
<dbReference type="EMBL" id="CM001223">
    <property type="protein sequence ID" value="AES79075.1"/>
    <property type="molecule type" value="Genomic_DNA"/>
</dbReference>
<reference evidence="1 3" key="1">
    <citation type="journal article" date="2011" name="Nature">
        <title>The Medicago genome provides insight into the evolution of rhizobial symbioses.</title>
        <authorList>
            <person name="Young N.D."/>
            <person name="Debelle F."/>
            <person name="Oldroyd G.E."/>
            <person name="Geurts R."/>
            <person name="Cannon S.B."/>
            <person name="Udvardi M.K."/>
            <person name="Benedito V.A."/>
            <person name="Mayer K.F."/>
            <person name="Gouzy J."/>
            <person name="Schoof H."/>
            <person name="Van de Peer Y."/>
            <person name="Proost S."/>
            <person name="Cook D.R."/>
            <person name="Meyers B.C."/>
            <person name="Spannagl M."/>
            <person name="Cheung F."/>
            <person name="De Mita S."/>
            <person name="Krishnakumar V."/>
            <person name="Gundlach H."/>
            <person name="Zhou S."/>
            <person name="Mudge J."/>
            <person name="Bharti A.K."/>
            <person name="Murray J.D."/>
            <person name="Naoumkina M.A."/>
            <person name="Rosen B."/>
            <person name="Silverstein K.A."/>
            <person name="Tang H."/>
            <person name="Rombauts S."/>
            <person name="Zhao P.X."/>
            <person name="Zhou P."/>
            <person name="Barbe V."/>
            <person name="Bardou P."/>
            <person name="Bechner M."/>
            <person name="Bellec A."/>
            <person name="Berger A."/>
            <person name="Berges H."/>
            <person name="Bidwell S."/>
            <person name="Bisseling T."/>
            <person name="Choisne N."/>
            <person name="Couloux A."/>
            <person name="Denny R."/>
            <person name="Deshpande S."/>
            <person name="Dai X."/>
            <person name="Doyle J.J."/>
            <person name="Dudez A.M."/>
            <person name="Farmer A.D."/>
            <person name="Fouteau S."/>
            <person name="Franken C."/>
            <person name="Gibelin C."/>
            <person name="Gish J."/>
            <person name="Goldstein S."/>
            <person name="Gonzalez A.J."/>
            <person name="Green P.J."/>
            <person name="Hallab A."/>
            <person name="Hartog M."/>
            <person name="Hua A."/>
            <person name="Humphray S.J."/>
            <person name="Jeong D.H."/>
            <person name="Jing Y."/>
            <person name="Jocker A."/>
            <person name="Kenton S.M."/>
            <person name="Kim D.J."/>
            <person name="Klee K."/>
            <person name="Lai H."/>
            <person name="Lang C."/>
            <person name="Lin S."/>
            <person name="Macmil S.L."/>
            <person name="Magdelenat G."/>
            <person name="Matthews L."/>
            <person name="McCorrison J."/>
            <person name="Monaghan E.L."/>
            <person name="Mun J.H."/>
            <person name="Najar F.Z."/>
            <person name="Nicholson C."/>
            <person name="Noirot C."/>
            <person name="O'Bleness M."/>
            <person name="Paule C.R."/>
            <person name="Poulain J."/>
            <person name="Prion F."/>
            <person name="Qin B."/>
            <person name="Qu C."/>
            <person name="Retzel E.F."/>
            <person name="Riddle C."/>
            <person name="Sallet E."/>
            <person name="Samain S."/>
            <person name="Samson N."/>
            <person name="Sanders I."/>
            <person name="Saurat O."/>
            <person name="Scarpelli C."/>
            <person name="Schiex T."/>
            <person name="Segurens B."/>
            <person name="Severin A.J."/>
            <person name="Sherrier D.J."/>
            <person name="Shi R."/>
            <person name="Sims S."/>
            <person name="Singer S.R."/>
            <person name="Sinharoy S."/>
            <person name="Sterck L."/>
            <person name="Viollet A."/>
            <person name="Wang B.B."/>
            <person name="Wang K."/>
            <person name="Wang M."/>
            <person name="Wang X."/>
            <person name="Warfsmann J."/>
            <person name="Weissenbach J."/>
            <person name="White D.D."/>
            <person name="White J.D."/>
            <person name="Wiley G.B."/>
            <person name="Wincker P."/>
            <person name="Xing Y."/>
            <person name="Yang L."/>
            <person name="Yao Z."/>
            <person name="Ying F."/>
            <person name="Zhai J."/>
            <person name="Zhou L."/>
            <person name="Zuber A."/>
            <person name="Denarie J."/>
            <person name="Dixon R.A."/>
            <person name="May G.D."/>
            <person name="Schwartz D.C."/>
            <person name="Rogers J."/>
            <person name="Quetier F."/>
            <person name="Town C.D."/>
            <person name="Roe B.A."/>
        </authorList>
    </citation>
    <scope>NUCLEOTIDE SEQUENCE [LARGE SCALE GENOMIC DNA]</scope>
    <source>
        <strain evidence="1">A17</strain>
        <strain evidence="2 3">cv. Jemalong A17</strain>
    </source>
</reference>
<dbReference type="EnsemblPlants" id="AES79075">
    <property type="protein sequence ID" value="AES79075"/>
    <property type="gene ID" value="MTR_7g055570"/>
</dbReference>
<accession>G7L046</accession>
<name>G7L046_MEDTR</name>